<sequence length="273" mass="29858">MHDYQTLRLEAQGAVLFVTIDAPPMNLLGPELVRDLVLLIEVLDQGEPYKVVVFKSADPDYFISHVDVHKIAAYRQEAARLTGEASIALLFRRLAETKAVTVAQVEGRTRGAGNEFILNCDMRFAARGRAIFAQNEAAYGLVPGGGGAQHLVRMLGRGRALEVMLSADDFDADLAEHYGWINRAFAPEVLAPFVTDLAHRIAGFPAAGLTLIKERTNAISLAPVEDFRRDSDLFGSAVTNAEAQQRIKAAIELGFQTRAAEMNLGELLRKLAK</sequence>
<comment type="similarity">
    <text evidence="1">Belongs to the enoyl-CoA hydratase/isomerase family.</text>
</comment>
<dbReference type="CDD" id="cd06558">
    <property type="entry name" value="crotonase-like"/>
    <property type="match status" value="1"/>
</dbReference>
<dbReference type="PANTHER" id="PTHR43459">
    <property type="entry name" value="ENOYL-COA HYDRATASE"/>
    <property type="match status" value="1"/>
</dbReference>
<name>A0ABT1W5F7_9PROT</name>
<gene>
    <name evidence="2" type="ORF">NFI95_02805</name>
</gene>
<evidence type="ECO:0000313" key="3">
    <source>
        <dbReference type="Proteomes" id="UP001524587"/>
    </source>
</evidence>
<dbReference type="Proteomes" id="UP001524587">
    <property type="component" value="Unassembled WGS sequence"/>
</dbReference>
<organism evidence="2 3">
    <name type="scientific">Endosaccharibacter trunci</name>
    <dbReference type="NCBI Taxonomy" id="2812733"/>
    <lineage>
        <taxon>Bacteria</taxon>
        <taxon>Pseudomonadati</taxon>
        <taxon>Pseudomonadota</taxon>
        <taxon>Alphaproteobacteria</taxon>
        <taxon>Acetobacterales</taxon>
        <taxon>Acetobacteraceae</taxon>
        <taxon>Endosaccharibacter</taxon>
    </lineage>
</organism>
<dbReference type="EMBL" id="JAMSKV010000002">
    <property type="protein sequence ID" value="MCQ8277381.1"/>
    <property type="molecule type" value="Genomic_DNA"/>
</dbReference>
<keyword evidence="3" id="KW-1185">Reference proteome</keyword>
<dbReference type="InterPro" id="IPR018376">
    <property type="entry name" value="Enoyl-CoA_hyd/isom_CS"/>
</dbReference>
<protein>
    <submittedName>
        <fullName evidence="2">Enoyl-CoA hydratase/isomerase family protein</fullName>
    </submittedName>
</protein>
<dbReference type="PANTHER" id="PTHR43459:SF1">
    <property type="entry name" value="EG:BACN32G11.4 PROTEIN"/>
    <property type="match status" value="1"/>
</dbReference>
<evidence type="ECO:0000313" key="2">
    <source>
        <dbReference type="EMBL" id="MCQ8277381.1"/>
    </source>
</evidence>
<reference evidence="2 3" key="1">
    <citation type="submission" date="2022-06" db="EMBL/GenBank/DDBJ databases">
        <title>Endosaccharibacter gen. nov., sp. nov., endophytic bacteria isolated from sugarcane.</title>
        <authorList>
            <person name="Pitiwittayakul N."/>
            <person name="Yukphan P."/>
            <person name="Charoenyingcharoen P."/>
            <person name="Tanasupawat S."/>
        </authorList>
    </citation>
    <scope>NUCLEOTIDE SEQUENCE [LARGE SCALE GENOMIC DNA]</scope>
    <source>
        <strain evidence="2 3">KSS8</strain>
    </source>
</reference>
<dbReference type="InterPro" id="IPR001753">
    <property type="entry name" value="Enoyl-CoA_hydra/iso"/>
</dbReference>
<evidence type="ECO:0000256" key="1">
    <source>
        <dbReference type="RuleBase" id="RU003707"/>
    </source>
</evidence>
<dbReference type="Gene3D" id="3.90.226.10">
    <property type="entry name" value="2-enoyl-CoA Hydratase, Chain A, domain 1"/>
    <property type="match status" value="1"/>
</dbReference>
<dbReference type="PROSITE" id="PS00166">
    <property type="entry name" value="ENOYL_COA_HYDRATASE"/>
    <property type="match status" value="1"/>
</dbReference>
<dbReference type="SUPFAM" id="SSF52096">
    <property type="entry name" value="ClpP/crotonase"/>
    <property type="match status" value="1"/>
</dbReference>
<dbReference type="InterPro" id="IPR029045">
    <property type="entry name" value="ClpP/crotonase-like_dom_sf"/>
</dbReference>
<proteinExistence type="inferred from homology"/>
<dbReference type="Pfam" id="PF00378">
    <property type="entry name" value="ECH_1"/>
    <property type="match status" value="1"/>
</dbReference>
<comment type="caution">
    <text evidence="2">The sequence shown here is derived from an EMBL/GenBank/DDBJ whole genome shotgun (WGS) entry which is preliminary data.</text>
</comment>
<dbReference type="RefSeq" id="WP_422862832.1">
    <property type="nucleotide sequence ID" value="NZ_JAMSKV010000002.1"/>
</dbReference>
<accession>A0ABT1W5F7</accession>